<accession>S0G7Q3</accession>
<dbReference type="OrthoDB" id="7059910at2"/>
<proteinExistence type="predicted"/>
<dbReference type="EMBL" id="APJX01000001">
    <property type="protein sequence ID" value="EMS81362.1"/>
    <property type="molecule type" value="Genomic_DNA"/>
</dbReference>
<evidence type="ECO:0000313" key="1">
    <source>
        <dbReference type="EMBL" id="EMS81362.1"/>
    </source>
</evidence>
<comment type="caution">
    <text evidence="1">The sequence shown here is derived from an EMBL/GenBank/DDBJ whole genome shotgun (WGS) entry which is preliminary data.</text>
</comment>
<gene>
    <name evidence="1" type="ORF">Dpo_1c05030</name>
</gene>
<dbReference type="Proteomes" id="UP000014216">
    <property type="component" value="Unassembled WGS sequence"/>
</dbReference>
<keyword evidence="2" id="KW-1185">Reference proteome</keyword>
<sequence>MTTEFEIIQNNLKKGSYADCFNQRDTRCLSGLQPNVWMIQGHDGIIAYFKLVHRIYSTKDIKANYTIKHVENNLDSVILNNIGKENVTEKTIVNEVKKQLPTATSKTFDIMRNIFGIKLSKNYREIDPFKFQKGKNAYRQFLHKSSLNLTFIKNENVAEYTVRFQIKSVTRERALEIADETFTTLEYLFAFILGRKDCGHEVRILRQTKENRLFHMVKSEDGQISTGGSRHNLVHNQIDLNDKFFKNSKVKKLFSLVPTQNLKPIENRLNKAISWIGKGLLCDSSIESIICYCSALESILIRNSKAIISPSIVASLSEYCAFFLGKSQGQRKDLIVEVKKIYSERSAGTHGGKLVADPMIEGSALSISRAIVFRILELYPNKIKSEKDVIAYVDRLKYS</sequence>
<organism evidence="1 2">
    <name type="scientific">Desulfotignum phosphitoxidans DSM 13687</name>
    <dbReference type="NCBI Taxonomy" id="1286635"/>
    <lineage>
        <taxon>Bacteria</taxon>
        <taxon>Pseudomonadati</taxon>
        <taxon>Thermodesulfobacteriota</taxon>
        <taxon>Desulfobacteria</taxon>
        <taxon>Desulfobacterales</taxon>
        <taxon>Desulfobacteraceae</taxon>
        <taxon>Desulfotignum</taxon>
    </lineage>
</organism>
<dbReference type="AlphaFoldDB" id="S0G7Q3"/>
<protein>
    <submittedName>
        <fullName evidence="1">Uncharacterized protein</fullName>
    </submittedName>
</protein>
<evidence type="ECO:0000313" key="2">
    <source>
        <dbReference type="Proteomes" id="UP000014216"/>
    </source>
</evidence>
<name>S0G7Q3_9BACT</name>
<dbReference type="RefSeq" id="WP_006964077.1">
    <property type="nucleotide sequence ID" value="NZ_APJX01000001.1"/>
</dbReference>
<reference evidence="1 2" key="1">
    <citation type="journal article" date="2013" name="Genome Announc.">
        <title>Draft Genome Sequence of Desulfotignum phosphitoxidans DSM 13687 Strain FiPS-3.</title>
        <authorList>
            <person name="Poehlein A."/>
            <person name="Daniel R."/>
            <person name="Simeonova D.D."/>
        </authorList>
    </citation>
    <scope>NUCLEOTIDE SEQUENCE [LARGE SCALE GENOMIC DNA]</scope>
    <source>
        <strain evidence="1 2">DSM 13687</strain>
    </source>
</reference>